<dbReference type="PANTHER" id="PTHR31689:SF0">
    <property type="entry name" value="DIAMINOPIMELATE EPIMERASE"/>
    <property type="match status" value="1"/>
</dbReference>
<keyword evidence="2" id="KW-0413">Isomerase</keyword>
<evidence type="ECO:0000313" key="3">
    <source>
        <dbReference type="EMBL" id="GAG22007.1"/>
    </source>
</evidence>
<proteinExistence type="inferred from homology"/>
<dbReference type="GO" id="GO:0005829">
    <property type="term" value="C:cytosol"/>
    <property type="evidence" value="ECO:0007669"/>
    <property type="project" value="TreeGrafter"/>
</dbReference>
<accession>X0WFQ8</accession>
<reference evidence="3" key="1">
    <citation type="journal article" date="2014" name="Front. Microbiol.">
        <title>High frequency of phylogenetically diverse reductive dehalogenase-homologous genes in deep subseafloor sedimentary metagenomes.</title>
        <authorList>
            <person name="Kawai M."/>
            <person name="Futagami T."/>
            <person name="Toyoda A."/>
            <person name="Takaki Y."/>
            <person name="Nishi S."/>
            <person name="Hori S."/>
            <person name="Arai W."/>
            <person name="Tsubouchi T."/>
            <person name="Morono Y."/>
            <person name="Uchiyama I."/>
            <person name="Ito T."/>
            <person name="Fujiyama A."/>
            <person name="Inagaki F."/>
            <person name="Takami H."/>
        </authorList>
    </citation>
    <scope>NUCLEOTIDE SEQUENCE</scope>
    <source>
        <strain evidence="3">Expedition CK06-06</strain>
    </source>
</reference>
<dbReference type="GO" id="GO:0008837">
    <property type="term" value="F:diaminopimelate epimerase activity"/>
    <property type="evidence" value="ECO:0007669"/>
    <property type="project" value="InterPro"/>
</dbReference>
<dbReference type="PANTHER" id="PTHR31689">
    <property type="entry name" value="DIAMINOPIMELATE EPIMERASE, CHLOROPLASTIC"/>
    <property type="match status" value="1"/>
</dbReference>
<evidence type="ECO:0000256" key="2">
    <source>
        <dbReference type="ARBA" id="ARBA00023235"/>
    </source>
</evidence>
<gene>
    <name evidence="3" type="ORF">S01H1_53170</name>
</gene>
<dbReference type="InterPro" id="IPR001653">
    <property type="entry name" value="DAP_epimerase_DapF"/>
</dbReference>
<dbReference type="Pfam" id="PF01678">
    <property type="entry name" value="DAP_epimerase"/>
    <property type="match status" value="1"/>
</dbReference>
<dbReference type="EMBL" id="BARS01034417">
    <property type="protein sequence ID" value="GAG22007.1"/>
    <property type="molecule type" value="Genomic_DNA"/>
</dbReference>
<dbReference type="GO" id="GO:0009089">
    <property type="term" value="P:lysine biosynthetic process via diaminopimelate"/>
    <property type="evidence" value="ECO:0007669"/>
    <property type="project" value="InterPro"/>
</dbReference>
<organism evidence="3">
    <name type="scientific">marine sediment metagenome</name>
    <dbReference type="NCBI Taxonomy" id="412755"/>
    <lineage>
        <taxon>unclassified sequences</taxon>
        <taxon>metagenomes</taxon>
        <taxon>ecological metagenomes</taxon>
    </lineage>
</organism>
<protein>
    <recommendedName>
        <fullName evidence="4">Diaminopimelate epimerase</fullName>
    </recommendedName>
</protein>
<comment type="similarity">
    <text evidence="1">Belongs to the diaminopimelate epimerase family.</text>
</comment>
<dbReference type="AlphaFoldDB" id="X0WFQ8"/>
<dbReference type="SUPFAM" id="SSF54506">
    <property type="entry name" value="Diaminopimelate epimerase-like"/>
    <property type="match status" value="1"/>
</dbReference>
<evidence type="ECO:0000256" key="1">
    <source>
        <dbReference type="ARBA" id="ARBA00010219"/>
    </source>
</evidence>
<comment type="caution">
    <text evidence="3">The sequence shown here is derived from an EMBL/GenBank/DDBJ whole genome shotgun (WGS) entry which is preliminary data.</text>
</comment>
<evidence type="ECO:0008006" key="4">
    <source>
        <dbReference type="Google" id="ProtNLM"/>
    </source>
</evidence>
<name>X0WFQ8_9ZZZZ</name>
<sequence length="121" mass="13407">MEQIDNIDVVALGREIRFHQIFAPAGTNANFVYRSKPNEIVVRTYERGVEDETLACGTGAIASAIISACQFEMTSPIDVKTRGGEFLTIHFSKTAGHHDNIHMEGDARIIYTGLLQPDAWK</sequence>
<dbReference type="Gene3D" id="3.10.310.10">
    <property type="entry name" value="Diaminopimelate Epimerase, Chain A, domain 1"/>
    <property type="match status" value="1"/>
</dbReference>